<gene>
    <name evidence="1" type="ORF">METZ01_LOCUS3923</name>
</gene>
<reference evidence="1" key="1">
    <citation type="submission" date="2018-05" db="EMBL/GenBank/DDBJ databases">
        <authorList>
            <person name="Lanie J.A."/>
            <person name="Ng W.-L."/>
            <person name="Kazmierczak K.M."/>
            <person name="Andrzejewski T.M."/>
            <person name="Davidsen T.M."/>
            <person name="Wayne K.J."/>
            <person name="Tettelin H."/>
            <person name="Glass J.I."/>
            <person name="Rusch D."/>
            <person name="Podicherti R."/>
            <person name="Tsui H.-C.T."/>
            <person name="Winkler M.E."/>
        </authorList>
    </citation>
    <scope>NUCLEOTIDE SEQUENCE</scope>
</reference>
<protein>
    <submittedName>
        <fullName evidence="1">Uncharacterized protein</fullName>
    </submittedName>
</protein>
<evidence type="ECO:0000313" key="1">
    <source>
        <dbReference type="EMBL" id="SUZ51069.1"/>
    </source>
</evidence>
<name>A0A381N9D7_9ZZZZ</name>
<accession>A0A381N9D7</accession>
<feature type="non-terminal residue" evidence="1">
    <location>
        <position position="1"/>
    </location>
</feature>
<feature type="non-terminal residue" evidence="1">
    <location>
        <position position="161"/>
    </location>
</feature>
<dbReference type="EMBL" id="UINC01000204">
    <property type="protein sequence ID" value="SUZ51069.1"/>
    <property type="molecule type" value="Genomic_DNA"/>
</dbReference>
<dbReference type="AlphaFoldDB" id="A0A381N9D7"/>
<organism evidence="1">
    <name type="scientific">marine metagenome</name>
    <dbReference type="NCBI Taxonomy" id="408172"/>
    <lineage>
        <taxon>unclassified sequences</taxon>
        <taxon>metagenomes</taxon>
        <taxon>ecological metagenomes</taxon>
    </lineage>
</organism>
<sequence length="161" mass="16707">LVVAVLAGCAIPIDDQARNLVAELPDALLPAASTTTEAPAPTESVQIYMARLTEDDRMILEVVDREIAGDGSINVILDKVLAGPTAAEQESELISPFAEGSTVIGTVLVDGLLEIHLDSLDGFPQDDSAGNRLAFAMLVCTAVNLVAGAEIDRVAILLAGD</sequence>
<proteinExistence type="predicted"/>